<comment type="cofactor">
    <cofactor evidence="2">
        <name>Ni(2+)</name>
        <dbReference type="ChEBI" id="CHEBI:49786"/>
    </cofactor>
</comment>
<dbReference type="PATRIC" id="fig|304371.9.peg.491"/>
<dbReference type="OrthoDB" id="43567at2157"/>
<name>D1YVS8_METPS</name>
<dbReference type="InterPro" id="IPR052197">
    <property type="entry name" value="ComplexI_49kDa-like"/>
</dbReference>
<accession>D1YVS8</accession>
<feature type="domain" description="NADH-quinone oxidoreductase subunit D" evidence="3">
    <location>
        <begin position="282"/>
        <end position="360"/>
    </location>
</feature>
<dbReference type="InParanoid" id="D1YVS8"/>
<evidence type="ECO:0000259" key="3">
    <source>
        <dbReference type="Pfam" id="PF00346"/>
    </source>
</evidence>
<comment type="cofactor">
    <cofactor evidence="2">
        <name>Fe cation</name>
        <dbReference type="ChEBI" id="CHEBI:24875"/>
    </cofactor>
</comment>
<dbReference type="GO" id="GO:0051287">
    <property type="term" value="F:NAD binding"/>
    <property type="evidence" value="ECO:0007669"/>
    <property type="project" value="InterPro"/>
</dbReference>
<protein>
    <submittedName>
        <fullName evidence="4">Ech hydrogenase subunit E</fullName>
    </submittedName>
</protein>
<keyword evidence="2" id="KW-0408">Iron</keyword>
<dbReference type="KEGG" id="mpd:MCP_0478"/>
<dbReference type="EMBL" id="AP011532">
    <property type="protein sequence ID" value="BAI60550.1"/>
    <property type="molecule type" value="Genomic_DNA"/>
</dbReference>
<evidence type="ECO:0000256" key="1">
    <source>
        <dbReference type="ARBA" id="ARBA00023002"/>
    </source>
</evidence>
<reference evidence="4 5" key="1">
    <citation type="journal article" date="2007" name="Appl. Environ. Microbiol.">
        <title>Isolation of key methanogens for global methane emission from rice paddy fields: a novel isolate affiliated with the clone cluster rice cluster I.</title>
        <authorList>
            <person name="Sakai S."/>
            <person name="Imachi H."/>
            <person name="Sekiguchi Y."/>
            <person name="Ohashi A."/>
            <person name="Harada H."/>
            <person name="Kamagata Y."/>
        </authorList>
    </citation>
    <scope>NUCLEOTIDE SEQUENCE [LARGE SCALE GENOMIC DNA]</scope>
    <source>
        <strain evidence="5">DSM 17711 / JCM 13418 / NBRC 101707 / SANAE</strain>
    </source>
</reference>
<dbReference type="GO" id="GO:0016151">
    <property type="term" value="F:nickel cation binding"/>
    <property type="evidence" value="ECO:0007669"/>
    <property type="project" value="InterPro"/>
</dbReference>
<keyword evidence="2" id="KW-0479">Metal-binding</keyword>
<reference evidence="4 5" key="2">
    <citation type="journal article" date="2008" name="Int. J. Syst. Evol. Microbiol.">
        <title>Methanocella paludicola gen. nov., sp. nov., a methane-producing archaeon, the first isolate of the lineage 'Rice Cluster I', and proposal of the new archaeal order Methanocellales ord. nov.</title>
        <authorList>
            <person name="Sakai S."/>
            <person name="Imachi H."/>
            <person name="Hanada S."/>
            <person name="Ohashi A."/>
            <person name="Harada H."/>
            <person name="Kamagata Y."/>
        </authorList>
    </citation>
    <scope>NUCLEOTIDE SEQUENCE [LARGE SCALE GENOMIC DNA]</scope>
    <source>
        <strain evidence="5">DSM 17711 / JCM 13418 / NBRC 101707 / SANAE</strain>
    </source>
</reference>
<proteinExistence type="predicted"/>
<dbReference type="Pfam" id="PF00346">
    <property type="entry name" value="Complex1_49kDa"/>
    <property type="match status" value="2"/>
</dbReference>
<feature type="binding site" evidence="2">
    <location>
        <position position="65"/>
    </location>
    <ligand>
        <name>Fe cation</name>
        <dbReference type="ChEBI" id="CHEBI:24875"/>
    </ligand>
</feature>
<dbReference type="PANTHER" id="PTHR43485:SF1">
    <property type="entry name" value="FORMATE HYDROGENLYASE SUBUNIT 5-RELATED"/>
    <property type="match status" value="1"/>
</dbReference>
<feature type="binding site" evidence="2">
    <location>
        <position position="62"/>
    </location>
    <ligand>
        <name>Mg(2+)</name>
        <dbReference type="ChEBI" id="CHEBI:18420"/>
    </ligand>
</feature>
<dbReference type="GeneID" id="8682805"/>
<feature type="domain" description="NADH-quinone oxidoreductase subunit D" evidence="3">
    <location>
        <begin position="117"/>
        <end position="275"/>
    </location>
</feature>
<sequence>MRTTIQFGPQHPVWIEPLRLKLTTDGELIKDVDLEAGYVHRGLEKKFEWDYNKAAYLSERVCAICTQHHSTCFCLGVEGTMAGLELPRRAAIIRTIMLELERLHSHFLAIGLTLEAIGFENMFMLCFRHREQVLDVFERTTGNRVLHGINIVGGVTRNIGPEMAKEILDFCDDIEKRAHEIERIIVSSYTIKQRMQGVGVMTEKMAKELGVVGPVARGSNVPYDVRHAAPHLLYREVKVTPIVEKDGDCWARSLVRVRELFQSIDLIRQLVPLLDGTPDELFAKSKAMPEGENIARVEAPRGELFYYVRGKKSKELDRVKVRTSTYGNGLGIAPLIKGSHIADVGLITITFDPCIGCFDR</sequence>
<keyword evidence="2" id="KW-0533">Nickel</keyword>
<evidence type="ECO:0000313" key="4">
    <source>
        <dbReference type="EMBL" id="BAI60550.1"/>
    </source>
</evidence>
<organism evidence="4 5">
    <name type="scientific">Methanocella paludicola (strain DSM 17711 / JCM 13418 / NBRC 101707 / SANAE)</name>
    <dbReference type="NCBI Taxonomy" id="304371"/>
    <lineage>
        <taxon>Archaea</taxon>
        <taxon>Methanobacteriati</taxon>
        <taxon>Methanobacteriota</taxon>
        <taxon>Stenosarchaea group</taxon>
        <taxon>Methanomicrobia</taxon>
        <taxon>Methanocellales</taxon>
        <taxon>Methanocellaceae</taxon>
        <taxon>Methanocella</taxon>
    </lineage>
</organism>
<gene>
    <name evidence="4" type="primary">echE</name>
    <name evidence="4" type="ordered locus">MCP_0478</name>
</gene>
<dbReference type="SUPFAM" id="SSF56762">
    <property type="entry name" value="HydB/Nqo4-like"/>
    <property type="match status" value="1"/>
</dbReference>
<keyword evidence="5" id="KW-1185">Reference proteome</keyword>
<dbReference type="Gene3D" id="1.10.645.10">
    <property type="entry name" value="Cytochrome-c3 Hydrogenase, chain B"/>
    <property type="match status" value="1"/>
</dbReference>
<dbReference type="FunCoup" id="D1YVS8">
    <property type="interactions" value="41"/>
</dbReference>
<keyword evidence="1" id="KW-0560">Oxidoreductase</keyword>
<dbReference type="STRING" id="304371.MCP_0478"/>
<dbReference type="InterPro" id="IPR001501">
    <property type="entry name" value="Ni-dep_hyd_lsu"/>
</dbReference>
<keyword evidence="2" id="KW-0460">Magnesium</keyword>
<feature type="binding site" evidence="2">
    <location>
        <position position="357"/>
    </location>
    <ligand>
        <name>Fe cation</name>
        <dbReference type="ChEBI" id="CHEBI:24875"/>
    </ligand>
</feature>
<feature type="binding site" evidence="2">
    <location>
        <position position="354"/>
    </location>
    <ligand>
        <name>Ni(2+)</name>
        <dbReference type="ChEBI" id="CHEBI:49786"/>
    </ligand>
</feature>
<dbReference type="PANTHER" id="PTHR43485">
    <property type="entry name" value="HYDROGENASE-4 COMPONENT G"/>
    <property type="match status" value="1"/>
</dbReference>
<dbReference type="RefSeq" id="WP_012899230.1">
    <property type="nucleotide sequence ID" value="NC_013665.1"/>
</dbReference>
<dbReference type="InterPro" id="IPR001135">
    <property type="entry name" value="NADH_Q_OxRdtase_suD"/>
</dbReference>
<reference evidence="5" key="3">
    <citation type="journal article" date="2011" name="PLoS ONE">
        <title>Genome sequence of a mesophilic hydrogenotrophic methanogen Methanocella paludicola, the first cultivated representative of the order Methanocellales.</title>
        <authorList>
            <person name="Sakai S."/>
            <person name="Takaki Y."/>
            <person name="Shimamura S."/>
            <person name="Sekine M."/>
            <person name="Tajima T."/>
            <person name="Kosugi H."/>
            <person name="Ichikawa N."/>
            <person name="Tasumi E."/>
            <person name="Hiraki A.T."/>
            <person name="Shimizu A."/>
            <person name="Kato Y."/>
            <person name="Nishiko R."/>
            <person name="Mori K."/>
            <person name="Fujita N."/>
            <person name="Imachi H."/>
            <person name="Takai K."/>
        </authorList>
    </citation>
    <scope>NUCLEOTIDE SEQUENCE [LARGE SCALE GENOMIC DNA]</scope>
    <source>
        <strain evidence="5">DSM 17711 / JCM 13418 / NBRC 101707 / SANAE</strain>
    </source>
</reference>
<evidence type="ECO:0000313" key="5">
    <source>
        <dbReference type="Proteomes" id="UP000001882"/>
    </source>
</evidence>
<feature type="binding site" evidence="2">
    <location>
        <position position="321"/>
    </location>
    <ligand>
        <name>Mg(2+)</name>
        <dbReference type="ChEBI" id="CHEBI:18420"/>
    </ligand>
</feature>
<dbReference type="GO" id="GO:0048038">
    <property type="term" value="F:quinone binding"/>
    <property type="evidence" value="ECO:0007669"/>
    <property type="project" value="InterPro"/>
</dbReference>
<dbReference type="InterPro" id="IPR029014">
    <property type="entry name" value="NiFe-Hase_large"/>
</dbReference>
<dbReference type="GO" id="GO:0016651">
    <property type="term" value="F:oxidoreductase activity, acting on NAD(P)H"/>
    <property type="evidence" value="ECO:0007669"/>
    <property type="project" value="InterPro"/>
</dbReference>
<feature type="binding site" evidence="2">
    <location>
        <position position="44"/>
    </location>
    <ligand>
        <name>Mg(2+)</name>
        <dbReference type="ChEBI" id="CHEBI:18420"/>
    </ligand>
</feature>
<dbReference type="eggNOG" id="arCOG01547">
    <property type="taxonomic scope" value="Archaea"/>
</dbReference>
<feature type="binding site" evidence="2">
    <location>
        <position position="65"/>
    </location>
    <ligand>
        <name>Ni(2+)</name>
        <dbReference type="ChEBI" id="CHEBI:49786"/>
    </ligand>
</feature>
<dbReference type="Pfam" id="PF00374">
    <property type="entry name" value="NiFeSe_Hases"/>
    <property type="match status" value="1"/>
</dbReference>
<dbReference type="Proteomes" id="UP000001882">
    <property type="component" value="Chromosome"/>
</dbReference>
<evidence type="ECO:0000256" key="2">
    <source>
        <dbReference type="PIRSR" id="PIRSR601501-1"/>
    </source>
</evidence>
<dbReference type="AlphaFoldDB" id="D1YVS8"/>